<organism evidence="1 2">
    <name type="scientific">Cryptolaemus montrouzieri</name>
    <dbReference type="NCBI Taxonomy" id="559131"/>
    <lineage>
        <taxon>Eukaryota</taxon>
        <taxon>Metazoa</taxon>
        <taxon>Ecdysozoa</taxon>
        <taxon>Arthropoda</taxon>
        <taxon>Hexapoda</taxon>
        <taxon>Insecta</taxon>
        <taxon>Pterygota</taxon>
        <taxon>Neoptera</taxon>
        <taxon>Endopterygota</taxon>
        <taxon>Coleoptera</taxon>
        <taxon>Polyphaga</taxon>
        <taxon>Cucujiformia</taxon>
        <taxon>Coccinelloidea</taxon>
        <taxon>Coccinellidae</taxon>
        <taxon>Scymninae</taxon>
        <taxon>Scymnini</taxon>
        <taxon>Cryptolaemus</taxon>
    </lineage>
</organism>
<dbReference type="AlphaFoldDB" id="A0ABD2N1M4"/>
<reference evidence="1 2" key="1">
    <citation type="journal article" date="2021" name="BMC Biol.">
        <title>Horizontally acquired antibacterial genes associated with adaptive radiation of ladybird beetles.</title>
        <authorList>
            <person name="Li H.S."/>
            <person name="Tang X.F."/>
            <person name="Huang Y.H."/>
            <person name="Xu Z.Y."/>
            <person name="Chen M.L."/>
            <person name="Du X.Y."/>
            <person name="Qiu B.Y."/>
            <person name="Chen P.T."/>
            <person name="Zhang W."/>
            <person name="Slipinski A."/>
            <person name="Escalona H.E."/>
            <person name="Waterhouse R.M."/>
            <person name="Zwick A."/>
            <person name="Pang H."/>
        </authorList>
    </citation>
    <scope>NUCLEOTIDE SEQUENCE [LARGE SCALE GENOMIC DNA]</scope>
    <source>
        <strain evidence="1">SYSU2018</strain>
    </source>
</reference>
<gene>
    <name evidence="1" type="ORF">HHI36_014048</name>
</gene>
<evidence type="ECO:0000313" key="1">
    <source>
        <dbReference type="EMBL" id="KAL3272578.1"/>
    </source>
</evidence>
<evidence type="ECO:0000313" key="2">
    <source>
        <dbReference type="Proteomes" id="UP001516400"/>
    </source>
</evidence>
<proteinExistence type="predicted"/>
<name>A0ABD2N1M4_9CUCU</name>
<accession>A0ABD2N1M4</accession>
<feature type="non-terminal residue" evidence="1">
    <location>
        <position position="97"/>
    </location>
</feature>
<comment type="caution">
    <text evidence="1">The sequence shown here is derived from an EMBL/GenBank/DDBJ whole genome shotgun (WGS) entry which is preliminary data.</text>
</comment>
<evidence type="ECO:0008006" key="3">
    <source>
        <dbReference type="Google" id="ProtNLM"/>
    </source>
</evidence>
<protein>
    <recommendedName>
        <fullName evidence="3">Reverse transcriptase domain-containing protein</fullName>
    </recommendedName>
</protein>
<dbReference type="Proteomes" id="UP001516400">
    <property type="component" value="Unassembled WGS sequence"/>
</dbReference>
<dbReference type="EMBL" id="JABFTP020000062">
    <property type="protein sequence ID" value="KAL3272578.1"/>
    <property type="molecule type" value="Genomic_DNA"/>
</dbReference>
<keyword evidence="2" id="KW-1185">Reference proteome</keyword>
<sequence>MDSERKKSTVTAMVKNMSSIFDAFDNSEEVILAFLDLKRAFDYGDHKKLLALKLFPSYLMDTYQKCWKTVETKYPCLINYRFFPKLAIPRAYRKGYP</sequence>